<reference evidence="16" key="1">
    <citation type="journal article" date="2018" name="Nat. Microbiol.">
        <title>Leveraging single-cell genomics to expand the fungal tree of life.</title>
        <authorList>
            <person name="Ahrendt S.R."/>
            <person name="Quandt C.A."/>
            <person name="Ciobanu D."/>
            <person name="Clum A."/>
            <person name="Salamov A."/>
            <person name="Andreopoulos B."/>
            <person name="Cheng J.F."/>
            <person name="Woyke T."/>
            <person name="Pelin A."/>
            <person name="Henrissat B."/>
            <person name="Reynolds N.K."/>
            <person name="Benny G.L."/>
            <person name="Smith M.E."/>
            <person name="James T.Y."/>
            <person name="Grigoriev I.V."/>
        </authorList>
    </citation>
    <scope>NUCLEOTIDE SEQUENCE [LARGE SCALE GENOMIC DNA]</scope>
    <source>
        <strain evidence="16">RSA 468</strain>
    </source>
</reference>
<dbReference type="NCBIfam" id="TIGR00048">
    <property type="entry name" value="rRNA_mod_RlmN"/>
    <property type="match status" value="1"/>
</dbReference>
<sequence length="450" mass="50007">MSLIGRHVRRAQWGPWSSPILLLSQDRRFPNLNFNRAFSAPAEIRPPHSPSSSTASTLRSESASLDDLPRTNIYGLTYDELSETLPQAVGKVPKYRMDQLWHSLYAQGVTTADGITNFSKSLRQRIAAHYSFTPGTVVQTQTSRVDHTTKLLIDLSGSPSQPSTTTAAATARRGLEKIEAVIIPDEERQTLCVSSQIGCSLNCAFCHTGTQKLLRNLTTAEIVGQVMLAIRQVKEFPVDLQNRTLKNIVFMGQGEPLYNYRQLRAAVQILKDPKGLNFSPHRITVSTSGIVPLIPRVASELEVTLAISLHAVTDELRNELVPINKTYPLAQLLGACEDFVREAGRNNRRITFEYVMLQGINDSVDMAKQLVKLISTLPSHVNLIAFNPWPGTRFKSSDDAQIERFANILKERGIQATIRWPKGQDIMAACGQLRSNAILKQSAQLRPTQT</sequence>
<gene>
    <name evidence="15" type="ORF">BJ085DRAFT_36788</name>
</gene>
<keyword evidence="8" id="KW-0949">S-adenosyl-L-methionine</keyword>
<dbReference type="InterPro" id="IPR006638">
    <property type="entry name" value="Elp3/MiaA/NifB-like_rSAM"/>
</dbReference>
<dbReference type="SUPFAM" id="SSF102114">
    <property type="entry name" value="Radical SAM enzymes"/>
    <property type="match status" value="1"/>
</dbReference>
<dbReference type="SFLD" id="SFLDG01062">
    <property type="entry name" value="methyltransferase_(Class_A)"/>
    <property type="match status" value="1"/>
</dbReference>
<proteinExistence type="inferred from homology"/>
<evidence type="ECO:0000256" key="10">
    <source>
        <dbReference type="ARBA" id="ARBA00023004"/>
    </source>
</evidence>
<dbReference type="GO" id="GO:0046872">
    <property type="term" value="F:metal ion binding"/>
    <property type="evidence" value="ECO:0007669"/>
    <property type="project" value="UniProtKB-KW"/>
</dbReference>
<dbReference type="PANTHER" id="PTHR30544">
    <property type="entry name" value="23S RRNA METHYLTRANSFERASE"/>
    <property type="match status" value="1"/>
</dbReference>
<dbReference type="Proteomes" id="UP000268162">
    <property type="component" value="Unassembled WGS sequence"/>
</dbReference>
<evidence type="ECO:0000256" key="5">
    <source>
        <dbReference type="ARBA" id="ARBA00022552"/>
    </source>
</evidence>
<dbReference type="AlphaFoldDB" id="A0A4P9ZWZ2"/>
<evidence type="ECO:0000313" key="16">
    <source>
        <dbReference type="Proteomes" id="UP000268162"/>
    </source>
</evidence>
<feature type="region of interest" description="Disordered" evidence="13">
    <location>
        <begin position="41"/>
        <end position="63"/>
    </location>
</feature>
<evidence type="ECO:0000256" key="9">
    <source>
        <dbReference type="ARBA" id="ARBA00022723"/>
    </source>
</evidence>
<dbReference type="InterPro" id="IPR058240">
    <property type="entry name" value="rSAM_sf"/>
</dbReference>
<dbReference type="FunFam" id="3.20.20.70:FF:000014">
    <property type="entry name" value="Probable dual-specificity RNA methyltransferase RlmN"/>
    <property type="match status" value="1"/>
</dbReference>
<protein>
    <recommendedName>
        <fullName evidence="14">Radical SAM core domain-containing protein</fullName>
    </recommendedName>
</protein>
<evidence type="ECO:0000256" key="12">
    <source>
        <dbReference type="ARBA" id="ARBA00023157"/>
    </source>
</evidence>
<evidence type="ECO:0000256" key="8">
    <source>
        <dbReference type="ARBA" id="ARBA00022691"/>
    </source>
</evidence>
<evidence type="ECO:0000256" key="13">
    <source>
        <dbReference type="SAM" id="MobiDB-lite"/>
    </source>
</evidence>
<comment type="cofactor">
    <cofactor evidence="1">
        <name>[4Fe-4S] cluster</name>
        <dbReference type="ChEBI" id="CHEBI:49883"/>
    </cofactor>
</comment>
<dbReference type="SFLD" id="SFLDF00275">
    <property type="entry name" value="adenosine_C2_methyltransferase"/>
    <property type="match status" value="1"/>
</dbReference>
<keyword evidence="16" id="KW-1185">Reference proteome</keyword>
<dbReference type="STRING" id="215637.A0A4P9ZWZ2"/>
<dbReference type="GO" id="GO:0051539">
    <property type="term" value="F:4 iron, 4 sulfur cluster binding"/>
    <property type="evidence" value="ECO:0007669"/>
    <property type="project" value="UniProtKB-KW"/>
</dbReference>
<dbReference type="PANTHER" id="PTHR30544:SF5">
    <property type="entry name" value="RADICAL SAM CORE DOMAIN-CONTAINING PROTEIN"/>
    <property type="match status" value="1"/>
</dbReference>
<dbReference type="SMART" id="SM00729">
    <property type="entry name" value="Elp3"/>
    <property type="match status" value="1"/>
</dbReference>
<feature type="domain" description="Radical SAM core" evidence="14">
    <location>
        <begin position="185"/>
        <end position="419"/>
    </location>
</feature>
<evidence type="ECO:0000256" key="6">
    <source>
        <dbReference type="ARBA" id="ARBA00022603"/>
    </source>
</evidence>
<dbReference type="CDD" id="cd01335">
    <property type="entry name" value="Radical_SAM"/>
    <property type="match status" value="1"/>
</dbReference>
<dbReference type="InterPro" id="IPR007197">
    <property type="entry name" value="rSAM"/>
</dbReference>
<evidence type="ECO:0000256" key="4">
    <source>
        <dbReference type="ARBA" id="ARBA00022490"/>
    </source>
</evidence>
<dbReference type="GO" id="GO:0008173">
    <property type="term" value="F:RNA methyltransferase activity"/>
    <property type="evidence" value="ECO:0007669"/>
    <property type="project" value="InterPro"/>
</dbReference>
<dbReference type="PROSITE" id="PS51918">
    <property type="entry name" value="RADICAL_SAM"/>
    <property type="match status" value="1"/>
</dbReference>
<organism evidence="15 16">
    <name type="scientific">Dimargaris cristalligena</name>
    <dbReference type="NCBI Taxonomy" id="215637"/>
    <lineage>
        <taxon>Eukaryota</taxon>
        <taxon>Fungi</taxon>
        <taxon>Fungi incertae sedis</taxon>
        <taxon>Zoopagomycota</taxon>
        <taxon>Kickxellomycotina</taxon>
        <taxon>Dimargaritomycetes</taxon>
        <taxon>Dimargaritales</taxon>
        <taxon>Dimargaritaceae</taxon>
        <taxon>Dimargaris</taxon>
    </lineage>
</organism>
<keyword evidence="7" id="KW-0808">Transferase</keyword>
<dbReference type="InterPro" id="IPR013785">
    <property type="entry name" value="Aldolase_TIM"/>
</dbReference>
<evidence type="ECO:0000256" key="7">
    <source>
        <dbReference type="ARBA" id="ARBA00022679"/>
    </source>
</evidence>
<keyword evidence="6" id="KW-0489">Methyltransferase</keyword>
<evidence type="ECO:0000256" key="2">
    <source>
        <dbReference type="ARBA" id="ARBA00004496"/>
    </source>
</evidence>
<dbReference type="InterPro" id="IPR027492">
    <property type="entry name" value="RNA_MTrfase_RlmN"/>
</dbReference>
<evidence type="ECO:0000256" key="1">
    <source>
        <dbReference type="ARBA" id="ARBA00001966"/>
    </source>
</evidence>
<evidence type="ECO:0000259" key="14">
    <source>
        <dbReference type="PROSITE" id="PS51918"/>
    </source>
</evidence>
<keyword evidence="9" id="KW-0479">Metal-binding</keyword>
<dbReference type="GO" id="GO:0070475">
    <property type="term" value="P:rRNA base methylation"/>
    <property type="evidence" value="ECO:0007669"/>
    <property type="project" value="InterPro"/>
</dbReference>
<dbReference type="Gene3D" id="3.20.20.70">
    <property type="entry name" value="Aldolase class I"/>
    <property type="match status" value="1"/>
</dbReference>
<comment type="subcellular location">
    <subcellularLocation>
        <location evidence="2">Cytoplasm</location>
    </subcellularLocation>
</comment>
<dbReference type="EMBL" id="ML002400">
    <property type="protein sequence ID" value="RKP38153.1"/>
    <property type="molecule type" value="Genomic_DNA"/>
</dbReference>
<name>A0A4P9ZWZ2_9FUNG</name>
<keyword evidence="10" id="KW-0408">Iron</keyword>
<keyword evidence="11" id="KW-0411">Iron-sulfur</keyword>
<dbReference type="GO" id="GO:0030488">
    <property type="term" value="P:tRNA methylation"/>
    <property type="evidence" value="ECO:0007669"/>
    <property type="project" value="InterPro"/>
</dbReference>
<evidence type="ECO:0000256" key="11">
    <source>
        <dbReference type="ARBA" id="ARBA00023014"/>
    </source>
</evidence>
<accession>A0A4P9ZWZ2</accession>
<dbReference type="Pfam" id="PF04055">
    <property type="entry name" value="Radical_SAM"/>
    <property type="match status" value="1"/>
</dbReference>
<evidence type="ECO:0000256" key="3">
    <source>
        <dbReference type="ARBA" id="ARBA00022485"/>
    </source>
</evidence>
<keyword evidence="4" id="KW-0963">Cytoplasm</keyword>
<evidence type="ECO:0000313" key="15">
    <source>
        <dbReference type="EMBL" id="RKP38153.1"/>
    </source>
</evidence>
<keyword evidence="5" id="KW-0698">rRNA processing</keyword>
<dbReference type="InterPro" id="IPR040072">
    <property type="entry name" value="Methyltransferase_A"/>
</dbReference>
<feature type="compositionally biased region" description="Low complexity" evidence="13">
    <location>
        <begin position="50"/>
        <end position="63"/>
    </location>
</feature>
<dbReference type="HAMAP" id="MF_01849">
    <property type="entry name" value="RNA_methyltr_RlmN"/>
    <property type="match status" value="1"/>
</dbReference>
<dbReference type="InterPro" id="IPR004383">
    <property type="entry name" value="rRNA_lsu_MTrfase_RlmN/Cfr"/>
</dbReference>
<dbReference type="SFLD" id="SFLDS00029">
    <property type="entry name" value="Radical_SAM"/>
    <property type="match status" value="1"/>
</dbReference>
<keyword evidence="12" id="KW-1015">Disulfide bond</keyword>
<dbReference type="GO" id="GO:0005737">
    <property type="term" value="C:cytoplasm"/>
    <property type="evidence" value="ECO:0007669"/>
    <property type="project" value="UniProtKB-SubCell"/>
</dbReference>
<dbReference type="Gene3D" id="1.10.150.530">
    <property type="match status" value="1"/>
</dbReference>
<keyword evidence="3" id="KW-0004">4Fe-4S</keyword>